<evidence type="ECO:0000313" key="2">
    <source>
        <dbReference type="Proteomes" id="UP000254797"/>
    </source>
</evidence>
<organism evidence="1 2">
    <name type="scientific">Streptococcus dysgalactiae subsp. dysgalactiae</name>
    <dbReference type="NCBI Taxonomy" id="99822"/>
    <lineage>
        <taxon>Bacteria</taxon>
        <taxon>Bacillati</taxon>
        <taxon>Bacillota</taxon>
        <taxon>Bacilli</taxon>
        <taxon>Lactobacillales</taxon>
        <taxon>Streptococcaceae</taxon>
        <taxon>Streptococcus</taxon>
    </lineage>
</organism>
<accession>A0A380JSL9</accession>
<name>A0A380JSL9_STRDY</name>
<evidence type="ECO:0000313" key="1">
    <source>
        <dbReference type="EMBL" id="SUN47883.1"/>
    </source>
</evidence>
<dbReference type="AlphaFoldDB" id="A0A380JSL9"/>
<dbReference type="Pfam" id="PF07997">
    <property type="entry name" value="DUF1694"/>
    <property type="match status" value="1"/>
</dbReference>
<dbReference type="Gene3D" id="3.30.1330.30">
    <property type="match status" value="1"/>
</dbReference>
<gene>
    <name evidence="1" type="ORF">NCTC4670_00404</name>
</gene>
<dbReference type="InterPro" id="IPR029064">
    <property type="entry name" value="Ribosomal_eL30-like_sf"/>
</dbReference>
<proteinExistence type="predicted"/>
<dbReference type="Proteomes" id="UP000254797">
    <property type="component" value="Unassembled WGS sequence"/>
</dbReference>
<dbReference type="InterPro" id="IPR012543">
    <property type="entry name" value="DUF1694"/>
</dbReference>
<dbReference type="RefSeq" id="WP_115245748.1">
    <property type="nucleotide sequence ID" value="NZ_UHFG01000004.1"/>
</dbReference>
<dbReference type="EMBL" id="UHFG01000004">
    <property type="protein sequence ID" value="SUN47883.1"/>
    <property type="molecule type" value="Genomic_DNA"/>
</dbReference>
<dbReference type="SUPFAM" id="SSF160515">
    <property type="entry name" value="YueI-like"/>
    <property type="match status" value="1"/>
</dbReference>
<protein>
    <submittedName>
        <fullName evidence="1">Hypothetical cytosolic protein</fullName>
    </submittedName>
</protein>
<sequence length="151" mass="17564">MERLDDKLLQGALGENRFNPDEQRHYLGTYAERVVLSLPLEDAKDNRVKDYLESELPNLALTYRPLTLKISSLLAPNYQMLFMKLAKQYELAATIVTEKHMTSPFAFVLHTDHMVNLDETRLEVILTQNEDSNTIDQPADKPKTFWQKLFH</sequence>
<reference evidence="1 2" key="1">
    <citation type="submission" date="2018-06" db="EMBL/GenBank/DDBJ databases">
        <authorList>
            <consortium name="Pathogen Informatics"/>
            <person name="Doyle S."/>
        </authorList>
    </citation>
    <scope>NUCLEOTIDE SEQUENCE [LARGE SCALE GENOMIC DNA]</scope>
    <source>
        <strain evidence="1 2">NCTC4670</strain>
    </source>
</reference>
<dbReference type="PIRSF" id="PIRSF034303">
    <property type="entry name" value="DUF1694"/>
    <property type="match status" value="1"/>
</dbReference>